<reference evidence="2 3" key="1">
    <citation type="submission" date="2024-06" db="EMBL/GenBank/DDBJ databases">
        <title>The Natural Products Discovery Center: Release of the First 8490 Sequenced Strains for Exploring Actinobacteria Biosynthetic Diversity.</title>
        <authorList>
            <person name="Kalkreuter E."/>
            <person name="Kautsar S.A."/>
            <person name="Yang D."/>
            <person name="Bader C.D."/>
            <person name="Teijaro C.N."/>
            <person name="Fluegel L."/>
            <person name="Davis C.M."/>
            <person name="Simpson J.R."/>
            <person name="Lauterbach L."/>
            <person name="Steele A.D."/>
            <person name="Gui C."/>
            <person name="Meng S."/>
            <person name="Li G."/>
            <person name="Viehrig K."/>
            <person name="Ye F."/>
            <person name="Su P."/>
            <person name="Kiefer A.F."/>
            <person name="Nichols A."/>
            <person name="Cepeda A.J."/>
            <person name="Yan W."/>
            <person name="Fan B."/>
            <person name="Jiang Y."/>
            <person name="Adhikari A."/>
            <person name="Zheng C.-J."/>
            <person name="Schuster L."/>
            <person name="Cowan T.M."/>
            <person name="Smanski M.J."/>
            <person name="Chevrette M.G."/>
            <person name="De Carvalho L.P.S."/>
            <person name="Shen B."/>
        </authorList>
    </citation>
    <scope>NUCLEOTIDE SEQUENCE [LARGE SCALE GENOMIC DNA]</scope>
    <source>
        <strain evidence="2 3">NPDC050100</strain>
    </source>
</reference>
<proteinExistence type="predicted"/>
<dbReference type="InterPro" id="IPR012347">
    <property type="entry name" value="Ferritin-like"/>
</dbReference>
<gene>
    <name evidence="2" type="ORF">AB0I59_35760</name>
</gene>
<dbReference type="PANTHER" id="PTHR36933:SF1">
    <property type="entry name" value="SLL0788 PROTEIN"/>
    <property type="match status" value="1"/>
</dbReference>
<dbReference type="EMBL" id="JBFALK010000026">
    <property type="protein sequence ID" value="MEV0973978.1"/>
    <property type="molecule type" value="Genomic_DNA"/>
</dbReference>
<organism evidence="2 3">
    <name type="scientific">Microtetraspora glauca</name>
    <dbReference type="NCBI Taxonomy" id="1996"/>
    <lineage>
        <taxon>Bacteria</taxon>
        <taxon>Bacillati</taxon>
        <taxon>Actinomycetota</taxon>
        <taxon>Actinomycetes</taxon>
        <taxon>Streptosporangiales</taxon>
        <taxon>Streptosporangiaceae</taxon>
        <taxon>Microtetraspora</taxon>
    </lineage>
</organism>
<dbReference type="Pfam" id="PF03713">
    <property type="entry name" value="DUF305"/>
    <property type="match status" value="1"/>
</dbReference>
<accession>A0ABV3GQQ6</accession>
<feature type="domain" description="DUF305" evidence="1">
    <location>
        <begin position="62"/>
        <end position="210"/>
    </location>
</feature>
<evidence type="ECO:0000259" key="1">
    <source>
        <dbReference type="Pfam" id="PF03713"/>
    </source>
</evidence>
<sequence>MISLTPFRHILPPLLIAATLCGCTAEGPKRTVVQPGPPGASSKVLSVDDVGQPDSAKYTKADVRFVQGMIRHHAQALRMTGLVAGRSTSKDVPLFAERITVSQEDEIALMLRWLRARLEEVPNSTGTGHDHGGLMPGMLTEEQFADLEKAEGAAFDRLFYEFMIYHHTGAIQMVEGLFADGGGEEPEVYQIATHVDADQRIEIDRMRRLLAAMGAAGNG</sequence>
<evidence type="ECO:0000313" key="3">
    <source>
        <dbReference type="Proteomes" id="UP001551675"/>
    </source>
</evidence>
<dbReference type="PANTHER" id="PTHR36933">
    <property type="entry name" value="SLL0788 PROTEIN"/>
    <property type="match status" value="1"/>
</dbReference>
<protein>
    <submittedName>
        <fullName evidence="2">DUF305 domain-containing protein</fullName>
    </submittedName>
</protein>
<dbReference type="Gene3D" id="1.20.1260.10">
    <property type="match status" value="1"/>
</dbReference>
<comment type="caution">
    <text evidence="2">The sequence shown here is derived from an EMBL/GenBank/DDBJ whole genome shotgun (WGS) entry which is preliminary data.</text>
</comment>
<evidence type="ECO:0000313" key="2">
    <source>
        <dbReference type="EMBL" id="MEV0973978.1"/>
    </source>
</evidence>
<dbReference type="Proteomes" id="UP001551675">
    <property type="component" value="Unassembled WGS sequence"/>
</dbReference>
<keyword evidence="3" id="KW-1185">Reference proteome</keyword>
<dbReference type="InterPro" id="IPR005183">
    <property type="entry name" value="DUF305_CopM-like"/>
</dbReference>
<dbReference type="RefSeq" id="WP_061259523.1">
    <property type="nucleotide sequence ID" value="NZ_JBFALK010000026.1"/>
</dbReference>
<name>A0ABV3GQQ6_MICGL</name>